<dbReference type="AlphaFoldDB" id="A0A075V9U9"/>
<dbReference type="RefSeq" id="WP_040133682.1">
    <property type="nucleotide sequence ID" value="NZ_CP008954.1"/>
</dbReference>
<evidence type="ECO:0000313" key="2">
    <source>
        <dbReference type="Proteomes" id="UP000028492"/>
    </source>
</evidence>
<keyword evidence="1" id="KW-0614">Plasmid</keyword>
<dbReference type="EMBL" id="CP008954">
    <property type="protein sequence ID" value="AIG81304.1"/>
    <property type="molecule type" value="Genomic_DNA"/>
</dbReference>
<keyword evidence="2" id="KW-1185">Reference proteome</keyword>
<proteinExistence type="predicted"/>
<dbReference type="Proteomes" id="UP000028492">
    <property type="component" value="Plasmid pAmyja1"/>
</dbReference>
<dbReference type="HOGENOM" id="CLU_1792421_0_0_11"/>
<name>A0A075V9U9_9PSEU</name>
<organism evidence="1 2">
    <name type="scientific">Amycolatopsis japonica</name>
    <dbReference type="NCBI Taxonomy" id="208439"/>
    <lineage>
        <taxon>Bacteria</taxon>
        <taxon>Bacillati</taxon>
        <taxon>Actinomycetota</taxon>
        <taxon>Actinomycetes</taxon>
        <taxon>Pseudonocardiales</taxon>
        <taxon>Pseudonocardiaceae</taxon>
        <taxon>Amycolatopsis</taxon>
        <taxon>Amycolatopsis japonica group</taxon>
    </lineage>
</organism>
<reference evidence="1 2" key="1">
    <citation type="journal article" date="2014" name="J. Biotechnol.">
        <title>Complete genome sequence of the actinobacterium Amycolatopsis japonica MG417-CF17(T) (=DSM 44213T) producing (S,S)-N,N'-ethylenediaminedisuccinic acid.</title>
        <authorList>
            <person name="Stegmann E."/>
            <person name="Albersmeier A."/>
            <person name="Spohn M."/>
            <person name="Gert H."/>
            <person name="Weber T."/>
            <person name="Wohlleben W."/>
            <person name="Kalinowski J."/>
            <person name="Ruckert C."/>
        </authorList>
    </citation>
    <scope>NUCLEOTIDE SEQUENCE [LARGE SCALE GENOMIC DNA]</scope>
    <source>
        <strain evidence="2">MG417-CF17 (DSM 44213)</strain>
        <plasmid evidence="1">pAmyja1</plasmid>
    </source>
</reference>
<protein>
    <submittedName>
        <fullName evidence="1">Uncharacterized protein</fullName>
    </submittedName>
</protein>
<geneLocation type="plasmid" evidence="1 2">
    <name>pAmyja1</name>
</geneLocation>
<accession>A0A075V9U9</accession>
<gene>
    <name evidence="1" type="ORF">AJAP_42685</name>
</gene>
<sequence>MPEHEHPVADELIAKYWPHPDYSKDRVASALDTAAELLRFVNHALINDSAGALPHVQDIQEAAYRLKLISSRMAQPAELLARRLVRMTDEDPTLYATEGDANTHTHAAAEDLNSAVLRSTHVAVAFDEAFNKLGQVGHRLPDEE</sequence>
<evidence type="ECO:0000313" key="1">
    <source>
        <dbReference type="EMBL" id="AIG81304.1"/>
    </source>
</evidence>
<dbReference type="KEGG" id="aja:AJAP_42685"/>